<comment type="subcellular location">
    <subcellularLocation>
        <location evidence="2">Cell membrane</location>
        <topology evidence="2">Multi-pass membrane protein</topology>
    </subcellularLocation>
    <subcellularLocation>
        <location evidence="1">Membrane</location>
        <location evidence="1">Caveola</location>
        <topology evidence="1">Multi-pass membrane protein</topology>
    </subcellularLocation>
</comment>
<comment type="similarity">
    <text evidence="3">Belongs to the CD36 family.</text>
</comment>
<evidence type="ECO:0000256" key="11">
    <source>
        <dbReference type="ARBA" id="ARBA00040821"/>
    </source>
</evidence>
<evidence type="ECO:0000256" key="10">
    <source>
        <dbReference type="ARBA" id="ARBA00023180"/>
    </source>
</evidence>
<dbReference type="Pfam" id="PF01130">
    <property type="entry name" value="CD36"/>
    <property type="match status" value="1"/>
</dbReference>
<dbReference type="PANTHER" id="PTHR11923">
    <property type="entry name" value="SCAVENGER RECEPTOR CLASS B TYPE-1 SR-B1"/>
    <property type="match status" value="1"/>
</dbReference>
<dbReference type="GO" id="GO:0005044">
    <property type="term" value="F:scavenger receptor activity"/>
    <property type="evidence" value="ECO:0007669"/>
    <property type="project" value="TreeGrafter"/>
</dbReference>
<accession>A0A087TS93</accession>
<evidence type="ECO:0000256" key="7">
    <source>
        <dbReference type="ARBA" id="ARBA00023136"/>
    </source>
</evidence>
<evidence type="ECO:0000256" key="1">
    <source>
        <dbReference type="ARBA" id="ARBA00004189"/>
    </source>
</evidence>
<proteinExistence type="inferred from homology"/>
<reference evidence="14 15" key="1">
    <citation type="submission" date="2013-11" db="EMBL/GenBank/DDBJ databases">
        <title>Genome sequencing of Stegodyphus mimosarum.</title>
        <authorList>
            <person name="Bechsgaard J."/>
        </authorList>
    </citation>
    <scope>NUCLEOTIDE SEQUENCE [LARGE SCALE GENOMIC DNA]</scope>
</reference>
<evidence type="ECO:0000313" key="15">
    <source>
        <dbReference type="Proteomes" id="UP000054359"/>
    </source>
</evidence>
<keyword evidence="15" id="KW-1185">Reference proteome</keyword>
<keyword evidence="6 13" id="KW-1133">Transmembrane helix</keyword>
<dbReference type="EMBL" id="KK116519">
    <property type="protein sequence ID" value="KFM67982.1"/>
    <property type="molecule type" value="Genomic_DNA"/>
</dbReference>
<dbReference type="OMA" id="MNGIFES"/>
<evidence type="ECO:0000256" key="12">
    <source>
        <dbReference type="ARBA" id="ARBA00042244"/>
    </source>
</evidence>
<keyword evidence="4" id="KW-1003">Cell membrane</keyword>
<evidence type="ECO:0000256" key="8">
    <source>
        <dbReference type="ARBA" id="ARBA00023157"/>
    </source>
</evidence>
<evidence type="ECO:0000313" key="14">
    <source>
        <dbReference type="EMBL" id="KFM67982.1"/>
    </source>
</evidence>
<dbReference type="InterPro" id="IPR002159">
    <property type="entry name" value="CD36_fam"/>
</dbReference>
<dbReference type="GO" id="GO:0005901">
    <property type="term" value="C:caveola"/>
    <property type="evidence" value="ECO:0007669"/>
    <property type="project" value="UniProtKB-SubCell"/>
</dbReference>
<evidence type="ECO:0000256" key="2">
    <source>
        <dbReference type="ARBA" id="ARBA00004651"/>
    </source>
</evidence>
<evidence type="ECO:0000256" key="6">
    <source>
        <dbReference type="ARBA" id="ARBA00022989"/>
    </source>
</evidence>
<evidence type="ECO:0000256" key="9">
    <source>
        <dbReference type="ARBA" id="ARBA00023170"/>
    </source>
</evidence>
<keyword evidence="5 13" id="KW-0812">Transmembrane</keyword>
<feature type="transmembrane region" description="Helical" evidence="13">
    <location>
        <begin position="12"/>
        <end position="33"/>
    </location>
</feature>
<protein>
    <recommendedName>
        <fullName evidence="11">Scavenger receptor class B member 1</fullName>
    </recommendedName>
    <alternativeName>
        <fullName evidence="12">SR-BI</fullName>
    </alternativeName>
</protein>
<dbReference type="PRINTS" id="PR01609">
    <property type="entry name" value="CD36FAMILY"/>
</dbReference>
<evidence type="ECO:0000256" key="5">
    <source>
        <dbReference type="ARBA" id="ARBA00022692"/>
    </source>
</evidence>
<dbReference type="GO" id="GO:0005737">
    <property type="term" value="C:cytoplasm"/>
    <property type="evidence" value="ECO:0007669"/>
    <property type="project" value="TreeGrafter"/>
</dbReference>
<dbReference type="Proteomes" id="UP000054359">
    <property type="component" value="Unassembled WGS sequence"/>
</dbReference>
<feature type="non-terminal residue" evidence="14">
    <location>
        <position position="359"/>
    </location>
</feature>
<keyword evidence="10" id="KW-0325">Glycoprotein</keyword>
<evidence type="ECO:0000256" key="4">
    <source>
        <dbReference type="ARBA" id="ARBA00022475"/>
    </source>
</evidence>
<dbReference type="PROSITE" id="PS51257">
    <property type="entry name" value="PROKAR_LIPOPROTEIN"/>
    <property type="match status" value="1"/>
</dbReference>
<keyword evidence="8" id="KW-1015">Disulfide bond</keyword>
<dbReference type="STRING" id="407821.A0A087TS93"/>
<dbReference type="OrthoDB" id="195015at2759"/>
<organism evidence="14 15">
    <name type="scientific">Stegodyphus mimosarum</name>
    <name type="common">African social velvet spider</name>
    <dbReference type="NCBI Taxonomy" id="407821"/>
    <lineage>
        <taxon>Eukaryota</taxon>
        <taxon>Metazoa</taxon>
        <taxon>Ecdysozoa</taxon>
        <taxon>Arthropoda</taxon>
        <taxon>Chelicerata</taxon>
        <taxon>Arachnida</taxon>
        <taxon>Araneae</taxon>
        <taxon>Araneomorphae</taxon>
        <taxon>Entelegynae</taxon>
        <taxon>Eresoidea</taxon>
        <taxon>Eresidae</taxon>
        <taxon>Stegodyphus</taxon>
    </lineage>
</organism>
<name>A0A087TS93_STEMI</name>
<dbReference type="AlphaFoldDB" id="A0A087TS93"/>
<evidence type="ECO:0000256" key="3">
    <source>
        <dbReference type="ARBA" id="ARBA00010532"/>
    </source>
</evidence>
<sequence length="359" mass="41016">MKITAAKGRVIMFALGICGCIAAGFGTFLLGFFEQIVRFFLKKELTLIPGTEFFEIWKELPIPIYQKIYIFNITNPEEFTMKGDKPILHEIGPYVFRGRWLKEDLEWNEADGTVTYKDIKEYVFVPELSYGNQEEKIYTLNGPLLAVINYVEDFAPFILRGFIVELMNGIFESYNETLLIHKTVREIVYEGYHEPMVADLTKVVEGFITLPLKLINDTFGILHERKHVGDGYFRIKSGVKGINDYASIQEWNNRSSVDWWDDKYCDQINGTDGVQYAPGVKRNDTLRLFNPNLCRSIPLKYEKDITVHGIKTLRFGMPASAFSSGDINPDNKCFCQGSNCHSGIIPMNCKKGAPYVISL</sequence>
<evidence type="ECO:0000256" key="13">
    <source>
        <dbReference type="SAM" id="Phobius"/>
    </source>
</evidence>
<dbReference type="PANTHER" id="PTHR11923:SF110">
    <property type="entry name" value="SCAVENGER RECEPTOR CLASS B MEMBER 1"/>
    <property type="match status" value="1"/>
</dbReference>
<keyword evidence="9 14" id="KW-0675">Receptor</keyword>
<gene>
    <name evidence="14" type="ORF">X975_19879</name>
</gene>
<keyword evidence="7 13" id="KW-0472">Membrane</keyword>